<keyword evidence="1" id="KW-0812">Transmembrane</keyword>
<name>A0A941E248_9BURK</name>
<feature type="transmembrane region" description="Helical" evidence="1">
    <location>
        <begin position="38"/>
        <end position="60"/>
    </location>
</feature>
<feature type="transmembrane region" description="Helical" evidence="1">
    <location>
        <begin position="7"/>
        <end position="26"/>
    </location>
</feature>
<dbReference type="AlphaFoldDB" id="A0A941E248"/>
<keyword evidence="1" id="KW-0472">Membrane</keyword>
<feature type="transmembrane region" description="Helical" evidence="1">
    <location>
        <begin position="67"/>
        <end position="84"/>
    </location>
</feature>
<protein>
    <submittedName>
        <fullName evidence="2">Uncharacterized protein</fullName>
    </submittedName>
</protein>
<proteinExistence type="predicted"/>
<evidence type="ECO:0000256" key="1">
    <source>
        <dbReference type="SAM" id="Phobius"/>
    </source>
</evidence>
<keyword evidence="1" id="KW-1133">Transmembrane helix</keyword>
<sequence>MKTNQRNVLIAVAVVLALLFGTYLSFDTSHVVIHGEEIGDIGGFAGFLLACVIGFFALFFALSVTGLVLAGVGLILVVVLGAVLGSFVLALLPLAIPFLILYGLYALITRNSRRNHA</sequence>
<reference evidence="2" key="1">
    <citation type="submission" date="2021-04" db="EMBL/GenBank/DDBJ databases">
        <title>novel species isolated from subtropical streams in China.</title>
        <authorList>
            <person name="Lu H."/>
        </authorList>
    </citation>
    <scope>NUCLEOTIDE SEQUENCE</scope>
    <source>
        <strain evidence="2">FT137W</strain>
    </source>
</reference>
<dbReference type="EMBL" id="JAGSPJ010000002">
    <property type="protein sequence ID" value="MBR7799677.1"/>
    <property type="molecule type" value="Genomic_DNA"/>
</dbReference>
<accession>A0A941E248</accession>
<gene>
    <name evidence="2" type="ORF">KDM90_06670</name>
</gene>
<dbReference type="RefSeq" id="WP_212674806.1">
    <property type="nucleotide sequence ID" value="NZ_JAGSPJ010000002.1"/>
</dbReference>
<feature type="transmembrane region" description="Helical" evidence="1">
    <location>
        <begin position="90"/>
        <end position="108"/>
    </location>
</feature>
<organism evidence="2 3">
    <name type="scientific">Undibacterium fentianense</name>
    <dbReference type="NCBI Taxonomy" id="2828728"/>
    <lineage>
        <taxon>Bacteria</taxon>
        <taxon>Pseudomonadati</taxon>
        <taxon>Pseudomonadota</taxon>
        <taxon>Betaproteobacteria</taxon>
        <taxon>Burkholderiales</taxon>
        <taxon>Oxalobacteraceae</taxon>
        <taxon>Undibacterium</taxon>
    </lineage>
</organism>
<comment type="caution">
    <text evidence="2">The sequence shown here is derived from an EMBL/GenBank/DDBJ whole genome shotgun (WGS) entry which is preliminary data.</text>
</comment>
<evidence type="ECO:0000313" key="3">
    <source>
        <dbReference type="Proteomes" id="UP000678545"/>
    </source>
</evidence>
<dbReference type="Proteomes" id="UP000678545">
    <property type="component" value="Unassembled WGS sequence"/>
</dbReference>
<keyword evidence="3" id="KW-1185">Reference proteome</keyword>
<evidence type="ECO:0000313" key="2">
    <source>
        <dbReference type="EMBL" id="MBR7799677.1"/>
    </source>
</evidence>